<dbReference type="GO" id="GO:0003676">
    <property type="term" value="F:nucleic acid binding"/>
    <property type="evidence" value="ECO:0007669"/>
    <property type="project" value="InterPro"/>
</dbReference>
<keyword evidence="3" id="KW-1185">Reference proteome</keyword>
<organism evidence="2 3">
    <name type="scientific">Coptis chinensis</name>
    <dbReference type="NCBI Taxonomy" id="261450"/>
    <lineage>
        <taxon>Eukaryota</taxon>
        <taxon>Viridiplantae</taxon>
        <taxon>Streptophyta</taxon>
        <taxon>Embryophyta</taxon>
        <taxon>Tracheophyta</taxon>
        <taxon>Spermatophyta</taxon>
        <taxon>Magnoliopsida</taxon>
        <taxon>Ranunculales</taxon>
        <taxon>Ranunculaceae</taxon>
        <taxon>Coptidoideae</taxon>
        <taxon>Coptis</taxon>
    </lineage>
</organism>
<comment type="caution">
    <text evidence="2">The sequence shown here is derived from an EMBL/GenBank/DDBJ whole genome shotgun (WGS) entry which is preliminary data.</text>
</comment>
<reference evidence="2 3" key="1">
    <citation type="submission" date="2020-10" db="EMBL/GenBank/DDBJ databases">
        <title>The Coptis chinensis genome and diversification of protoberbering-type alkaloids.</title>
        <authorList>
            <person name="Wang B."/>
            <person name="Shu S."/>
            <person name="Song C."/>
            <person name="Liu Y."/>
        </authorList>
    </citation>
    <scope>NUCLEOTIDE SEQUENCE [LARGE SCALE GENOMIC DNA]</scope>
    <source>
        <strain evidence="2">HL-2020</strain>
        <tissue evidence="2">Leaf</tissue>
    </source>
</reference>
<dbReference type="SUPFAM" id="SSF53098">
    <property type="entry name" value="Ribonuclease H-like"/>
    <property type="match status" value="1"/>
</dbReference>
<dbReference type="Gene3D" id="3.30.420.10">
    <property type="entry name" value="Ribonuclease H-like superfamily/Ribonuclease H"/>
    <property type="match status" value="1"/>
</dbReference>
<dbReference type="InterPro" id="IPR044730">
    <property type="entry name" value="RNase_H-like_dom_plant"/>
</dbReference>
<dbReference type="CDD" id="cd06222">
    <property type="entry name" value="RNase_H_like"/>
    <property type="match status" value="1"/>
</dbReference>
<sequence length="225" mass="25388">MEPNSIWASNVKARYFPASSFMQARLPSTASPCLKNIWKMKPILSHGLIWKVGDGLSIDAWKDRWIPSLDSNFILPPRPPECMYERVADFINPQTRQWNWAVVLAVWPSGILPKILSIPLRLDPTSELLSSKGFVVDSSCSSGSVPIPYATSLMAETFAIRIALRLASQLRIPLIVVEMDSSFLCDLLNHQNSQVPWEIKEIVEDKWELISGVPQTLIQHCYRGV</sequence>
<proteinExistence type="predicted"/>
<dbReference type="AlphaFoldDB" id="A0A835H1Q0"/>
<dbReference type="OrthoDB" id="1929473at2759"/>
<protein>
    <recommendedName>
        <fullName evidence="1">RNase H type-1 domain-containing protein</fullName>
    </recommendedName>
</protein>
<dbReference type="GO" id="GO:0004523">
    <property type="term" value="F:RNA-DNA hybrid ribonuclease activity"/>
    <property type="evidence" value="ECO:0007669"/>
    <property type="project" value="InterPro"/>
</dbReference>
<name>A0A835H1Q0_9MAGN</name>
<dbReference type="EMBL" id="JADFTS010000009">
    <property type="protein sequence ID" value="KAF9590689.1"/>
    <property type="molecule type" value="Genomic_DNA"/>
</dbReference>
<evidence type="ECO:0000313" key="2">
    <source>
        <dbReference type="EMBL" id="KAF9590689.1"/>
    </source>
</evidence>
<evidence type="ECO:0000313" key="3">
    <source>
        <dbReference type="Proteomes" id="UP000631114"/>
    </source>
</evidence>
<dbReference type="InterPro" id="IPR002156">
    <property type="entry name" value="RNaseH_domain"/>
</dbReference>
<gene>
    <name evidence="2" type="ORF">IFM89_036212</name>
</gene>
<evidence type="ECO:0000259" key="1">
    <source>
        <dbReference type="Pfam" id="PF13456"/>
    </source>
</evidence>
<feature type="domain" description="RNase H type-1" evidence="1">
    <location>
        <begin position="147"/>
        <end position="223"/>
    </location>
</feature>
<dbReference type="InterPro" id="IPR012337">
    <property type="entry name" value="RNaseH-like_sf"/>
</dbReference>
<dbReference type="InterPro" id="IPR036397">
    <property type="entry name" value="RNaseH_sf"/>
</dbReference>
<dbReference type="Pfam" id="PF13456">
    <property type="entry name" value="RVT_3"/>
    <property type="match status" value="1"/>
</dbReference>
<dbReference type="Proteomes" id="UP000631114">
    <property type="component" value="Unassembled WGS sequence"/>
</dbReference>
<accession>A0A835H1Q0</accession>